<gene>
    <name evidence="8" type="primary">dnaJ</name>
    <name evidence="12" type="ORF">A3I42_04585</name>
</gene>
<dbReference type="FunFam" id="2.60.260.20:FF:000005">
    <property type="entry name" value="Chaperone protein dnaJ 1, mitochondrial"/>
    <property type="match status" value="1"/>
</dbReference>
<reference evidence="12 13" key="1">
    <citation type="journal article" date="2016" name="Nat. Commun.">
        <title>Thousands of microbial genomes shed light on interconnected biogeochemical processes in an aquifer system.</title>
        <authorList>
            <person name="Anantharaman K."/>
            <person name="Brown C.T."/>
            <person name="Hug L.A."/>
            <person name="Sharon I."/>
            <person name="Castelle C.J."/>
            <person name="Probst A.J."/>
            <person name="Thomas B.C."/>
            <person name="Singh A."/>
            <person name="Wilkins M.J."/>
            <person name="Karaoz U."/>
            <person name="Brodie E.L."/>
            <person name="Williams K.H."/>
            <person name="Hubbard S.S."/>
            <person name="Banfield J.F."/>
        </authorList>
    </citation>
    <scope>NUCLEOTIDE SEQUENCE [LARGE SCALE GENOMIC DNA]</scope>
</reference>
<feature type="repeat" description="CXXCXGXG motif" evidence="8">
    <location>
        <begin position="173"/>
        <end position="180"/>
    </location>
</feature>
<dbReference type="InterPro" id="IPR002939">
    <property type="entry name" value="DnaJ_C"/>
</dbReference>
<name>A0A1F7VEI4_9BACT</name>
<dbReference type="InterPro" id="IPR012724">
    <property type="entry name" value="DnaJ"/>
</dbReference>
<dbReference type="Proteomes" id="UP000178264">
    <property type="component" value="Unassembled WGS sequence"/>
</dbReference>
<dbReference type="PANTHER" id="PTHR43096:SF10">
    <property type="entry name" value="CHAPERONE PROTEIN DNAJ A6, CHLOROPLASTIC"/>
    <property type="match status" value="1"/>
</dbReference>
<dbReference type="PROSITE" id="PS51188">
    <property type="entry name" value="ZF_CR"/>
    <property type="match status" value="1"/>
</dbReference>
<dbReference type="FunFam" id="2.10.230.10:FF:000002">
    <property type="entry name" value="Molecular chaperone DnaJ"/>
    <property type="match status" value="1"/>
</dbReference>
<evidence type="ECO:0000313" key="13">
    <source>
        <dbReference type="Proteomes" id="UP000178264"/>
    </source>
</evidence>
<comment type="caution">
    <text evidence="12">The sequence shown here is derived from an EMBL/GenBank/DDBJ whole genome shotgun (WGS) entry which is preliminary data.</text>
</comment>
<evidence type="ECO:0000256" key="7">
    <source>
        <dbReference type="ARBA" id="ARBA00067609"/>
    </source>
</evidence>
<dbReference type="InterPro" id="IPR001305">
    <property type="entry name" value="HSP_DnaJ_Cys-rich_dom"/>
</dbReference>
<keyword evidence="1 8" id="KW-0479">Metal-binding</keyword>
<evidence type="ECO:0000313" key="12">
    <source>
        <dbReference type="EMBL" id="OGL88863.1"/>
    </source>
</evidence>
<dbReference type="Gene3D" id="1.10.287.110">
    <property type="entry name" value="DnaJ domain"/>
    <property type="match status" value="1"/>
</dbReference>
<feature type="binding site" evidence="8">
    <location>
        <position position="156"/>
    </location>
    <ligand>
        <name>Zn(2+)</name>
        <dbReference type="ChEBI" id="CHEBI:29105"/>
        <label>1</label>
    </ligand>
</feature>
<evidence type="ECO:0000256" key="5">
    <source>
        <dbReference type="ARBA" id="ARBA00023186"/>
    </source>
</evidence>
<dbReference type="GO" id="GO:0031072">
    <property type="term" value="F:heat shock protein binding"/>
    <property type="evidence" value="ECO:0007669"/>
    <property type="project" value="InterPro"/>
</dbReference>
<dbReference type="Pfam" id="PF00684">
    <property type="entry name" value="DnaJ_CXXCXGXG"/>
    <property type="match status" value="1"/>
</dbReference>
<feature type="zinc finger region" description="CR-type" evidence="9">
    <location>
        <begin position="143"/>
        <end position="225"/>
    </location>
</feature>
<dbReference type="GO" id="GO:0051082">
    <property type="term" value="F:unfolded protein binding"/>
    <property type="evidence" value="ECO:0007669"/>
    <property type="project" value="UniProtKB-UniRule"/>
</dbReference>
<feature type="binding site" evidence="8">
    <location>
        <position position="176"/>
    </location>
    <ligand>
        <name>Zn(2+)</name>
        <dbReference type="ChEBI" id="CHEBI:29105"/>
        <label>2</label>
    </ligand>
</feature>
<feature type="repeat" description="CXXCXGXG motif" evidence="8">
    <location>
        <begin position="213"/>
        <end position="220"/>
    </location>
</feature>
<dbReference type="GO" id="GO:0005524">
    <property type="term" value="F:ATP binding"/>
    <property type="evidence" value="ECO:0007669"/>
    <property type="project" value="InterPro"/>
</dbReference>
<comment type="cofactor">
    <cofactor evidence="8">
        <name>Zn(2+)</name>
        <dbReference type="ChEBI" id="CHEBI:29105"/>
    </cofactor>
    <text evidence="8">Binds 2 Zn(2+) ions per monomer.</text>
</comment>
<dbReference type="SUPFAM" id="SSF57938">
    <property type="entry name" value="DnaJ/Hsp40 cysteine-rich domain"/>
    <property type="match status" value="1"/>
</dbReference>
<comment type="subunit">
    <text evidence="8">Homodimer.</text>
</comment>
<feature type="repeat" description="CXXCXGXG motif" evidence="8">
    <location>
        <begin position="199"/>
        <end position="206"/>
    </location>
</feature>
<dbReference type="GO" id="GO:0005737">
    <property type="term" value="C:cytoplasm"/>
    <property type="evidence" value="ECO:0007669"/>
    <property type="project" value="UniProtKB-SubCell"/>
</dbReference>
<dbReference type="PRINTS" id="PR00625">
    <property type="entry name" value="JDOMAIN"/>
</dbReference>
<keyword evidence="3 8" id="KW-0863">Zinc-finger</keyword>
<feature type="repeat" description="CXXCXGXG motif" evidence="8">
    <location>
        <begin position="156"/>
        <end position="163"/>
    </location>
</feature>
<dbReference type="CDD" id="cd10747">
    <property type="entry name" value="DnaJ_C"/>
    <property type="match status" value="1"/>
</dbReference>
<dbReference type="GO" id="GO:0008270">
    <property type="term" value="F:zinc ion binding"/>
    <property type="evidence" value="ECO:0007669"/>
    <property type="project" value="UniProtKB-UniRule"/>
</dbReference>
<dbReference type="SUPFAM" id="SSF46565">
    <property type="entry name" value="Chaperone J-domain"/>
    <property type="match status" value="1"/>
</dbReference>
<dbReference type="InterPro" id="IPR036869">
    <property type="entry name" value="J_dom_sf"/>
</dbReference>
<dbReference type="SMART" id="SM00271">
    <property type="entry name" value="DnaJ"/>
    <property type="match status" value="1"/>
</dbReference>
<feature type="binding site" evidence="8">
    <location>
        <position position="213"/>
    </location>
    <ligand>
        <name>Zn(2+)</name>
        <dbReference type="ChEBI" id="CHEBI:29105"/>
        <label>1</label>
    </ligand>
</feature>
<evidence type="ECO:0000256" key="4">
    <source>
        <dbReference type="ARBA" id="ARBA00022833"/>
    </source>
</evidence>
<evidence type="ECO:0000256" key="1">
    <source>
        <dbReference type="ARBA" id="ARBA00022723"/>
    </source>
</evidence>
<feature type="domain" description="CR-type" evidence="11">
    <location>
        <begin position="143"/>
        <end position="225"/>
    </location>
</feature>
<dbReference type="PANTHER" id="PTHR43096">
    <property type="entry name" value="DNAJ HOMOLOG 1, MITOCHONDRIAL-RELATED"/>
    <property type="match status" value="1"/>
</dbReference>
<dbReference type="HAMAP" id="MF_01152">
    <property type="entry name" value="DnaJ"/>
    <property type="match status" value="1"/>
</dbReference>
<evidence type="ECO:0000259" key="10">
    <source>
        <dbReference type="PROSITE" id="PS50076"/>
    </source>
</evidence>
<dbReference type="SUPFAM" id="SSF49493">
    <property type="entry name" value="HSP40/DnaJ peptide-binding domain"/>
    <property type="match status" value="2"/>
</dbReference>
<evidence type="ECO:0000256" key="3">
    <source>
        <dbReference type="ARBA" id="ARBA00022771"/>
    </source>
</evidence>
<evidence type="ECO:0000256" key="8">
    <source>
        <dbReference type="HAMAP-Rule" id="MF_01152"/>
    </source>
</evidence>
<dbReference type="Pfam" id="PF01556">
    <property type="entry name" value="DnaJ_C"/>
    <property type="match status" value="1"/>
</dbReference>
<dbReference type="GO" id="GO:0006260">
    <property type="term" value="P:DNA replication"/>
    <property type="evidence" value="ECO:0007669"/>
    <property type="project" value="UniProtKB-KW"/>
</dbReference>
<dbReference type="Gene3D" id="2.10.230.10">
    <property type="entry name" value="Heat shock protein DnaJ, cysteine-rich domain"/>
    <property type="match status" value="1"/>
</dbReference>
<evidence type="ECO:0000256" key="9">
    <source>
        <dbReference type="PROSITE-ProRule" id="PRU00546"/>
    </source>
</evidence>
<dbReference type="InterPro" id="IPR008971">
    <property type="entry name" value="HSP40/DnaJ_pept-bd"/>
</dbReference>
<sequence>MAKKDYYEILGISKNASQDEIKKAFRKLAHQHHPDKGGGNEEKFKEINEAYQVLSDTQKREQYDQFGTTFEGGAGAGGAHWQDFAQGGPFGGFRANVDFNDIGDLFGDMFGFGSARGRRGHKRKEGRDLEIDTAIEFMDAVRGVTKRITLEKLQECESCRGSGSEGKGGVKTCSTCGGAGVVEQAQRTFFGTFTSQSVCPACHGEGSVIEKPCSKCRGEGRALKEHAFEVTIPPGVAEGTTLRMEGKGEAGVRGAAAGNLFITVHVKPDSRFRREHDDVHSDASITLPQAVLGDSIRVPTVDGQVDVKIPAGTQSATVIRLKGKGIPHLESAGRGDHLLHITVAVPTRVNRKQRELYEALAKEEE</sequence>
<protein>
    <recommendedName>
        <fullName evidence="7 8">Chaperone protein DnaJ</fullName>
    </recommendedName>
</protein>
<feature type="binding site" evidence="8">
    <location>
        <position position="159"/>
    </location>
    <ligand>
        <name>Zn(2+)</name>
        <dbReference type="ChEBI" id="CHEBI:29105"/>
        <label>1</label>
    </ligand>
</feature>
<keyword evidence="4 8" id="KW-0862">Zinc</keyword>
<keyword evidence="8" id="KW-0235">DNA replication</keyword>
<keyword evidence="5 8" id="KW-0143">Chaperone</keyword>
<dbReference type="NCBIfam" id="TIGR02349">
    <property type="entry name" value="DnaJ_bact"/>
    <property type="match status" value="1"/>
</dbReference>
<dbReference type="InterPro" id="IPR018253">
    <property type="entry name" value="DnaJ_domain_CS"/>
</dbReference>
<proteinExistence type="inferred from homology"/>
<comment type="subcellular location">
    <subcellularLocation>
        <location evidence="8">Cytoplasm</location>
    </subcellularLocation>
</comment>
<dbReference type="GO" id="GO:0009408">
    <property type="term" value="P:response to heat"/>
    <property type="evidence" value="ECO:0007669"/>
    <property type="project" value="InterPro"/>
</dbReference>
<keyword evidence="2 8" id="KW-0677">Repeat</keyword>
<keyword evidence="8" id="KW-0963">Cytoplasm</keyword>
<dbReference type="InterPro" id="IPR036410">
    <property type="entry name" value="HSP_DnaJ_Cys-rich_dom_sf"/>
</dbReference>
<evidence type="ECO:0000259" key="11">
    <source>
        <dbReference type="PROSITE" id="PS51188"/>
    </source>
</evidence>
<dbReference type="AlphaFoldDB" id="A0A1F7VEI4"/>
<keyword evidence="8" id="KW-0346">Stress response</keyword>
<feature type="binding site" evidence="8">
    <location>
        <position position="202"/>
    </location>
    <ligand>
        <name>Zn(2+)</name>
        <dbReference type="ChEBI" id="CHEBI:29105"/>
        <label>2</label>
    </ligand>
</feature>
<evidence type="ECO:0000256" key="6">
    <source>
        <dbReference type="ARBA" id="ARBA00061004"/>
    </source>
</evidence>
<dbReference type="PROSITE" id="PS50076">
    <property type="entry name" value="DNAJ_2"/>
    <property type="match status" value="1"/>
</dbReference>
<dbReference type="InterPro" id="IPR001623">
    <property type="entry name" value="DnaJ_domain"/>
</dbReference>
<feature type="binding site" evidence="8">
    <location>
        <position position="216"/>
    </location>
    <ligand>
        <name>Zn(2+)</name>
        <dbReference type="ChEBI" id="CHEBI:29105"/>
        <label>1</label>
    </ligand>
</feature>
<dbReference type="GO" id="GO:0042026">
    <property type="term" value="P:protein refolding"/>
    <property type="evidence" value="ECO:0007669"/>
    <property type="project" value="TreeGrafter"/>
</dbReference>
<dbReference type="PROSITE" id="PS00636">
    <property type="entry name" value="DNAJ_1"/>
    <property type="match status" value="1"/>
</dbReference>
<accession>A0A1F7VEI4</accession>
<evidence type="ECO:0000256" key="2">
    <source>
        <dbReference type="ARBA" id="ARBA00022737"/>
    </source>
</evidence>
<feature type="domain" description="J" evidence="10">
    <location>
        <begin position="5"/>
        <end position="67"/>
    </location>
</feature>
<comment type="function">
    <text evidence="8">Participates actively in the response to hyperosmotic and heat shock by preventing the aggregation of stress-denatured proteins and by disaggregating proteins, also in an autonomous, DnaK-independent fashion. Unfolded proteins bind initially to DnaJ; upon interaction with the DnaJ-bound protein, DnaK hydrolyzes its bound ATP, resulting in the formation of a stable complex. GrpE releases ADP from DnaK; ATP binding to DnaK triggers the release of the substrate protein, thus completing the reaction cycle. Several rounds of ATP-dependent interactions between DnaJ, DnaK and GrpE are required for fully efficient folding. Also involved, together with DnaK and GrpE, in the DNA replication of plasmids through activation of initiation proteins.</text>
</comment>
<comment type="domain">
    <text evidence="8">The J domain is necessary and sufficient to stimulate DnaK ATPase activity. Zinc center 1 plays an important role in the autonomous, DnaK-independent chaperone activity of DnaJ. Zinc center 2 is essential for interaction with DnaK and for DnaJ activity.</text>
</comment>
<dbReference type="EMBL" id="MGER01000008">
    <property type="protein sequence ID" value="OGL88863.1"/>
    <property type="molecule type" value="Genomic_DNA"/>
</dbReference>
<dbReference type="Pfam" id="PF00226">
    <property type="entry name" value="DnaJ"/>
    <property type="match status" value="1"/>
</dbReference>
<dbReference type="Gene3D" id="2.60.260.20">
    <property type="entry name" value="Urease metallochaperone UreE, N-terminal domain"/>
    <property type="match status" value="2"/>
</dbReference>
<dbReference type="NCBIfam" id="NF008035">
    <property type="entry name" value="PRK10767.1"/>
    <property type="match status" value="1"/>
</dbReference>
<organism evidence="12 13">
    <name type="scientific">Candidatus Uhrbacteria bacterium RIFCSPLOWO2_02_FULL_49_11</name>
    <dbReference type="NCBI Taxonomy" id="1802409"/>
    <lineage>
        <taxon>Bacteria</taxon>
        <taxon>Candidatus Uhriibacteriota</taxon>
    </lineage>
</organism>
<dbReference type="CDD" id="cd06257">
    <property type="entry name" value="DnaJ"/>
    <property type="match status" value="1"/>
</dbReference>
<comment type="similarity">
    <text evidence="6 8">Belongs to the DnaJ family.</text>
</comment>
<feature type="binding site" evidence="8">
    <location>
        <position position="173"/>
    </location>
    <ligand>
        <name>Zn(2+)</name>
        <dbReference type="ChEBI" id="CHEBI:29105"/>
        <label>2</label>
    </ligand>
</feature>
<feature type="binding site" evidence="8">
    <location>
        <position position="199"/>
    </location>
    <ligand>
        <name>Zn(2+)</name>
        <dbReference type="ChEBI" id="CHEBI:29105"/>
        <label>2</label>
    </ligand>
</feature>